<evidence type="ECO:0000256" key="2">
    <source>
        <dbReference type="ARBA" id="ARBA00022723"/>
    </source>
</evidence>
<dbReference type="Pfam" id="PF00753">
    <property type="entry name" value="Lactamase_B"/>
    <property type="match status" value="1"/>
</dbReference>
<comment type="similarity">
    <text evidence="1">Belongs to the metallo-beta-lactamase superfamily.</text>
</comment>
<dbReference type="AlphaFoldDB" id="A0A9X3UI96"/>
<evidence type="ECO:0000313" key="7">
    <source>
        <dbReference type="EMBL" id="MDA5398901.1"/>
    </source>
</evidence>
<dbReference type="SUPFAM" id="SSF56281">
    <property type="entry name" value="Metallo-hydrolase/oxidoreductase"/>
    <property type="match status" value="1"/>
</dbReference>
<dbReference type="InterPro" id="IPR051013">
    <property type="entry name" value="MBL_superfamily_lactonases"/>
</dbReference>
<dbReference type="GO" id="GO:0046872">
    <property type="term" value="F:metal ion binding"/>
    <property type="evidence" value="ECO:0007669"/>
    <property type="project" value="UniProtKB-KW"/>
</dbReference>
<dbReference type="EMBL" id="JAPJZI010000001">
    <property type="protein sequence ID" value="MDA5398901.1"/>
    <property type="molecule type" value="Genomic_DNA"/>
</dbReference>
<dbReference type="PANTHER" id="PTHR42978:SF6">
    <property type="entry name" value="QUORUM-QUENCHING LACTONASE YTNP-RELATED"/>
    <property type="match status" value="1"/>
</dbReference>
<proteinExistence type="inferred from homology"/>
<dbReference type="InterPro" id="IPR001279">
    <property type="entry name" value="Metallo-B-lactamas"/>
</dbReference>
<dbReference type="Proteomes" id="UP001151234">
    <property type="component" value="Unassembled WGS sequence"/>
</dbReference>
<evidence type="ECO:0000256" key="1">
    <source>
        <dbReference type="ARBA" id="ARBA00007749"/>
    </source>
</evidence>
<feature type="domain" description="Metallo-beta-lactamase" evidence="6">
    <location>
        <begin position="97"/>
        <end position="289"/>
    </location>
</feature>
<dbReference type="RefSeq" id="WP_267990327.1">
    <property type="nucleotide sequence ID" value="NZ_JAPJZI010000001.1"/>
</dbReference>
<keyword evidence="8" id="KW-1185">Reference proteome</keyword>
<organism evidence="7 8">
    <name type="scientific">Hoeflea prorocentri</name>
    <dbReference type="NCBI Taxonomy" id="1922333"/>
    <lineage>
        <taxon>Bacteria</taxon>
        <taxon>Pseudomonadati</taxon>
        <taxon>Pseudomonadota</taxon>
        <taxon>Alphaproteobacteria</taxon>
        <taxon>Hyphomicrobiales</taxon>
        <taxon>Rhizobiaceae</taxon>
        <taxon>Hoeflea</taxon>
    </lineage>
</organism>
<dbReference type="PROSITE" id="PS51318">
    <property type="entry name" value="TAT"/>
    <property type="match status" value="1"/>
</dbReference>
<reference evidence="7" key="1">
    <citation type="submission" date="2022-11" db="EMBL/GenBank/DDBJ databases">
        <title>Draft genome sequence of Hoeflea poritis E7-10 and Hoeflea prorocentri PM5-8, separated from scleractinian coral Porites lutea and marine dinoflagellate.</title>
        <authorList>
            <person name="Zhang G."/>
            <person name="Wei Q."/>
            <person name="Cai L."/>
        </authorList>
    </citation>
    <scope>NUCLEOTIDE SEQUENCE</scope>
    <source>
        <strain evidence="7">PM5-8</strain>
    </source>
</reference>
<dbReference type="Gene3D" id="3.60.15.10">
    <property type="entry name" value="Ribonuclease Z/Hydroxyacylglutathione hydrolase-like"/>
    <property type="match status" value="1"/>
</dbReference>
<keyword evidence="4" id="KW-0862">Zinc</keyword>
<name>A0A9X3UI96_9HYPH</name>
<evidence type="ECO:0000256" key="3">
    <source>
        <dbReference type="ARBA" id="ARBA00022801"/>
    </source>
</evidence>
<evidence type="ECO:0000256" key="5">
    <source>
        <dbReference type="SAM" id="SignalP"/>
    </source>
</evidence>
<keyword evidence="5" id="KW-0732">Signal</keyword>
<evidence type="ECO:0000313" key="8">
    <source>
        <dbReference type="Proteomes" id="UP001151234"/>
    </source>
</evidence>
<dbReference type="SMART" id="SM00849">
    <property type="entry name" value="Lactamase_B"/>
    <property type="match status" value="1"/>
</dbReference>
<dbReference type="CDD" id="cd07720">
    <property type="entry name" value="OPHC2-like_MBL-fold"/>
    <property type="match status" value="1"/>
</dbReference>
<comment type="caution">
    <text evidence="7">The sequence shown here is derived from an EMBL/GenBank/DDBJ whole genome shotgun (WGS) entry which is preliminary data.</text>
</comment>
<gene>
    <name evidence="7" type="ORF">OQ273_09995</name>
</gene>
<feature type="chain" id="PRO_5040950349" evidence="5">
    <location>
        <begin position="33"/>
        <end position="316"/>
    </location>
</feature>
<keyword evidence="3" id="KW-0378">Hydrolase</keyword>
<sequence>MSEVIITRRSALIGGAALPLAASLAATGTARAAAPMQTSAPLPFARFKVGGFEVNTLLDASMIRDNPKGIFGLNVSAEEFGKVSSDNFIPTDKTRFFFTPTVINTGSELVLFDTGLGGDNGGIVAALGSAGYTPDQIDIVVITHMHPDHIGGLMTDTGPTFPNARYVTGETEYNFWTTEGAEGGAGPLVAKNVKPLAEKTTFIKDGDTVVSGITAMETFGHTPGHLIFMIESEGSSMLLTADLANHYVWSLAYPDWEVLFDMNKEAAAAQRRKILGMLATDKIPFVGYHMPFPALGYVETRGNGFRYVPASYQLQL</sequence>
<protein>
    <submittedName>
        <fullName evidence="7">MBL fold metallo-hydrolase</fullName>
    </submittedName>
</protein>
<feature type="signal peptide" evidence="5">
    <location>
        <begin position="1"/>
        <end position="32"/>
    </location>
</feature>
<dbReference type="InterPro" id="IPR006311">
    <property type="entry name" value="TAT_signal"/>
</dbReference>
<keyword evidence="2" id="KW-0479">Metal-binding</keyword>
<dbReference type="GO" id="GO:0016787">
    <property type="term" value="F:hydrolase activity"/>
    <property type="evidence" value="ECO:0007669"/>
    <property type="project" value="UniProtKB-KW"/>
</dbReference>
<evidence type="ECO:0000256" key="4">
    <source>
        <dbReference type="ARBA" id="ARBA00022833"/>
    </source>
</evidence>
<dbReference type="PANTHER" id="PTHR42978">
    <property type="entry name" value="QUORUM-QUENCHING LACTONASE YTNP-RELATED-RELATED"/>
    <property type="match status" value="1"/>
</dbReference>
<evidence type="ECO:0000259" key="6">
    <source>
        <dbReference type="SMART" id="SM00849"/>
    </source>
</evidence>
<accession>A0A9X3UI96</accession>
<dbReference type="InterPro" id="IPR036866">
    <property type="entry name" value="RibonucZ/Hydroxyglut_hydro"/>
</dbReference>